<evidence type="ECO:0008006" key="3">
    <source>
        <dbReference type="Google" id="ProtNLM"/>
    </source>
</evidence>
<sequence length="153" mass="17961">MAQDDICRICENFPESVLYVLCDCRIAYTTWKSIDNSLGLDNFFNKPLQVWLLENLSSQSTYQGISWPLLFSCIMNTLWFYRNKYIFEEDRTMPEGAVYLVALRLVRDYAAVQFEFIRIRRNVVSLCLNDTIDLHGTRTLIVAIKDKFSKFSN</sequence>
<evidence type="ECO:0000313" key="1">
    <source>
        <dbReference type="EMBL" id="RYQ92064.1"/>
    </source>
</evidence>
<protein>
    <recommendedName>
        <fullName evidence="3">Reverse transcriptase zinc-binding domain-containing protein</fullName>
    </recommendedName>
</protein>
<comment type="caution">
    <text evidence="1">The sequence shown here is derived from an EMBL/GenBank/DDBJ whole genome shotgun (WGS) entry which is preliminary data.</text>
</comment>
<keyword evidence="2" id="KW-1185">Reference proteome</keyword>
<organism evidence="1 2">
    <name type="scientific">Arachis hypogaea</name>
    <name type="common">Peanut</name>
    <dbReference type="NCBI Taxonomy" id="3818"/>
    <lineage>
        <taxon>Eukaryota</taxon>
        <taxon>Viridiplantae</taxon>
        <taxon>Streptophyta</taxon>
        <taxon>Embryophyta</taxon>
        <taxon>Tracheophyta</taxon>
        <taxon>Spermatophyta</taxon>
        <taxon>Magnoliopsida</taxon>
        <taxon>eudicotyledons</taxon>
        <taxon>Gunneridae</taxon>
        <taxon>Pentapetalae</taxon>
        <taxon>rosids</taxon>
        <taxon>fabids</taxon>
        <taxon>Fabales</taxon>
        <taxon>Fabaceae</taxon>
        <taxon>Papilionoideae</taxon>
        <taxon>50 kb inversion clade</taxon>
        <taxon>dalbergioids sensu lato</taxon>
        <taxon>Dalbergieae</taxon>
        <taxon>Pterocarpus clade</taxon>
        <taxon>Arachis</taxon>
    </lineage>
</organism>
<accession>A0A444XRB8</accession>
<proteinExistence type="predicted"/>
<dbReference type="Proteomes" id="UP000289738">
    <property type="component" value="Chromosome B09"/>
</dbReference>
<gene>
    <name evidence="1" type="ORF">Ahy_B09g098180</name>
</gene>
<name>A0A444XRB8_ARAHY</name>
<dbReference type="EMBL" id="SDMP01000019">
    <property type="protein sequence ID" value="RYQ92064.1"/>
    <property type="molecule type" value="Genomic_DNA"/>
</dbReference>
<evidence type="ECO:0000313" key="2">
    <source>
        <dbReference type="Proteomes" id="UP000289738"/>
    </source>
</evidence>
<dbReference type="AlphaFoldDB" id="A0A444XRB8"/>
<reference evidence="1 2" key="1">
    <citation type="submission" date="2019-01" db="EMBL/GenBank/DDBJ databases">
        <title>Sequencing of cultivated peanut Arachis hypogaea provides insights into genome evolution and oil improvement.</title>
        <authorList>
            <person name="Chen X."/>
        </authorList>
    </citation>
    <scope>NUCLEOTIDE SEQUENCE [LARGE SCALE GENOMIC DNA]</scope>
    <source>
        <strain evidence="2">cv. Fuhuasheng</strain>
        <tissue evidence="1">Leaves</tissue>
    </source>
</reference>